<keyword evidence="6 12" id="KW-0418">Kinase</keyword>
<keyword evidence="5" id="KW-0547">Nucleotide-binding</keyword>
<evidence type="ECO:0000256" key="1">
    <source>
        <dbReference type="ARBA" id="ARBA00000085"/>
    </source>
</evidence>
<keyword evidence="3" id="KW-0597">Phosphoprotein</keyword>
<feature type="domain" description="Histidine kinase/HSP90-like ATPase" evidence="11">
    <location>
        <begin position="296"/>
        <end position="387"/>
    </location>
</feature>
<dbReference type="Gene3D" id="3.30.565.10">
    <property type="entry name" value="Histidine kinase-like ATPase, C-terminal domain"/>
    <property type="match status" value="1"/>
</dbReference>
<evidence type="ECO:0000256" key="3">
    <source>
        <dbReference type="ARBA" id="ARBA00022553"/>
    </source>
</evidence>
<feature type="transmembrane region" description="Helical" evidence="10">
    <location>
        <begin position="112"/>
        <end position="132"/>
    </location>
</feature>
<keyword evidence="7" id="KW-0067">ATP-binding</keyword>
<keyword evidence="4" id="KW-0808">Transferase</keyword>
<evidence type="ECO:0000313" key="13">
    <source>
        <dbReference type="Proteomes" id="UP001144280"/>
    </source>
</evidence>
<dbReference type="InterPro" id="IPR050482">
    <property type="entry name" value="Sensor_HK_TwoCompSys"/>
</dbReference>
<dbReference type="GO" id="GO:0016301">
    <property type="term" value="F:kinase activity"/>
    <property type="evidence" value="ECO:0007669"/>
    <property type="project" value="UniProtKB-KW"/>
</dbReference>
<dbReference type="EMBL" id="BSDI01000009">
    <property type="protein sequence ID" value="GLH97289.1"/>
    <property type="molecule type" value="Genomic_DNA"/>
</dbReference>
<keyword evidence="9" id="KW-0175">Coiled coil</keyword>
<evidence type="ECO:0000256" key="9">
    <source>
        <dbReference type="SAM" id="Coils"/>
    </source>
</evidence>
<dbReference type="PANTHER" id="PTHR24421:SF10">
    <property type="entry name" value="NITRATE_NITRITE SENSOR PROTEIN NARQ"/>
    <property type="match status" value="1"/>
</dbReference>
<accession>A0ABQ5QU95</accession>
<keyword evidence="10" id="KW-1133">Transmembrane helix</keyword>
<dbReference type="Pfam" id="PF02518">
    <property type="entry name" value="HATPase_c"/>
    <property type="match status" value="1"/>
</dbReference>
<feature type="coiled-coil region" evidence="9">
    <location>
        <begin position="164"/>
        <end position="191"/>
    </location>
</feature>
<feature type="transmembrane region" description="Helical" evidence="10">
    <location>
        <begin position="138"/>
        <end position="157"/>
    </location>
</feature>
<name>A0ABQ5QU95_9ACTN</name>
<evidence type="ECO:0000256" key="2">
    <source>
        <dbReference type="ARBA" id="ARBA00012438"/>
    </source>
</evidence>
<comment type="caution">
    <text evidence="12">The sequence shown here is derived from an EMBL/GenBank/DDBJ whole genome shotgun (WGS) entry which is preliminary data.</text>
</comment>
<dbReference type="RefSeq" id="WP_281895001.1">
    <property type="nucleotide sequence ID" value="NZ_BSDI01000009.1"/>
</dbReference>
<comment type="catalytic activity">
    <reaction evidence="1">
        <text>ATP + protein L-histidine = ADP + protein N-phospho-L-histidine.</text>
        <dbReference type="EC" id="2.7.13.3"/>
    </reaction>
</comment>
<dbReference type="InterPro" id="IPR036890">
    <property type="entry name" value="HATPase_C_sf"/>
</dbReference>
<evidence type="ECO:0000256" key="4">
    <source>
        <dbReference type="ARBA" id="ARBA00022679"/>
    </source>
</evidence>
<reference evidence="12" key="1">
    <citation type="submission" date="2022-12" db="EMBL/GenBank/DDBJ databases">
        <title>New Phytohabitans aurantiacus sp. RD004123 nov., an actinomycete isolated from soil.</title>
        <authorList>
            <person name="Triningsih D.W."/>
            <person name="Harunari E."/>
            <person name="Igarashi Y."/>
        </authorList>
    </citation>
    <scope>NUCLEOTIDE SEQUENCE</scope>
    <source>
        <strain evidence="12">RD004123</strain>
    </source>
</reference>
<dbReference type="EC" id="2.7.13.3" evidence="2"/>
<evidence type="ECO:0000259" key="11">
    <source>
        <dbReference type="SMART" id="SM00387"/>
    </source>
</evidence>
<keyword evidence="10" id="KW-0472">Membrane</keyword>
<dbReference type="SMART" id="SM00387">
    <property type="entry name" value="HATPase_c"/>
    <property type="match status" value="1"/>
</dbReference>
<evidence type="ECO:0000256" key="7">
    <source>
        <dbReference type="ARBA" id="ARBA00022840"/>
    </source>
</evidence>
<evidence type="ECO:0000256" key="5">
    <source>
        <dbReference type="ARBA" id="ARBA00022741"/>
    </source>
</evidence>
<dbReference type="InterPro" id="IPR003594">
    <property type="entry name" value="HATPase_dom"/>
</dbReference>
<evidence type="ECO:0000256" key="10">
    <source>
        <dbReference type="SAM" id="Phobius"/>
    </source>
</evidence>
<proteinExistence type="predicted"/>
<dbReference type="Gene3D" id="1.20.5.1930">
    <property type="match status" value="1"/>
</dbReference>
<gene>
    <name evidence="12" type="ORF">Pa4123_25640</name>
</gene>
<sequence>MPLMSRRLPVWAQDALLAAFVTYAQISGTQRSAPEELAALDTVGMYGHAILLTTSGIALSMRRRYPVPVVIYVAAASLVYYLAGYPDGPGWLALFVAIYTVNAYGNERYARWLSWCGLPFVTAGWVLAALLFPPVEPGWLFFRIGTAFLAAMMGVSVRMRRKLIAEAHARAEQAEQTREEEARRRVDAERLRIAREVHDTVAHAIAVINVQAGVTAHVLDKHPEQARATLVTIEQTSARALRELRVTLGVLRGADDDGRAPTPGLDRVDELVGIAREAGFDVTVESHEVLRELPGAVDTAAYRILQESITNVIRHAGPTRVTVALAQCADNLTIRVSDEGRGPSEGNGGGRGIRGMRERCELLGGELTAGPRAAGGFEVFARLPVVPA</sequence>
<feature type="transmembrane region" description="Helical" evidence="10">
    <location>
        <begin position="89"/>
        <end position="105"/>
    </location>
</feature>
<evidence type="ECO:0000313" key="12">
    <source>
        <dbReference type="EMBL" id="GLH97289.1"/>
    </source>
</evidence>
<dbReference type="CDD" id="cd16917">
    <property type="entry name" value="HATPase_UhpB-NarQ-NarX-like"/>
    <property type="match status" value="1"/>
</dbReference>
<dbReference type="Pfam" id="PF07730">
    <property type="entry name" value="HisKA_3"/>
    <property type="match status" value="1"/>
</dbReference>
<dbReference type="InterPro" id="IPR011712">
    <property type="entry name" value="Sig_transdc_His_kin_sub3_dim/P"/>
</dbReference>
<evidence type="ECO:0000256" key="8">
    <source>
        <dbReference type="ARBA" id="ARBA00023012"/>
    </source>
</evidence>
<feature type="transmembrane region" description="Helical" evidence="10">
    <location>
        <begin position="65"/>
        <end position="83"/>
    </location>
</feature>
<keyword evidence="8" id="KW-0902">Two-component regulatory system</keyword>
<protein>
    <recommendedName>
        <fullName evidence="2">histidine kinase</fullName>
        <ecNumber evidence="2">2.7.13.3</ecNumber>
    </recommendedName>
</protein>
<dbReference type="Pfam" id="PF23539">
    <property type="entry name" value="DUF7134"/>
    <property type="match status" value="1"/>
</dbReference>
<keyword evidence="10" id="KW-0812">Transmembrane</keyword>
<evidence type="ECO:0000256" key="6">
    <source>
        <dbReference type="ARBA" id="ARBA00022777"/>
    </source>
</evidence>
<dbReference type="InterPro" id="IPR055558">
    <property type="entry name" value="DUF7134"/>
</dbReference>
<dbReference type="SUPFAM" id="SSF55874">
    <property type="entry name" value="ATPase domain of HSP90 chaperone/DNA topoisomerase II/histidine kinase"/>
    <property type="match status" value="1"/>
</dbReference>
<dbReference type="Proteomes" id="UP001144280">
    <property type="component" value="Unassembled WGS sequence"/>
</dbReference>
<dbReference type="PANTHER" id="PTHR24421">
    <property type="entry name" value="NITRATE/NITRITE SENSOR PROTEIN NARX-RELATED"/>
    <property type="match status" value="1"/>
</dbReference>
<organism evidence="12 13">
    <name type="scientific">Phytohabitans aurantiacus</name>
    <dbReference type="NCBI Taxonomy" id="3016789"/>
    <lineage>
        <taxon>Bacteria</taxon>
        <taxon>Bacillati</taxon>
        <taxon>Actinomycetota</taxon>
        <taxon>Actinomycetes</taxon>
        <taxon>Micromonosporales</taxon>
        <taxon>Micromonosporaceae</taxon>
    </lineage>
</organism>
<keyword evidence="13" id="KW-1185">Reference proteome</keyword>